<proteinExistence type="predicted"/>
<keyword evidence="3" id="KW-1185">Reference proteome</keyword>
<evidence type="ECO:0000313" key="3">
    <source>
        <dbReference type="Proteomes" id="UP001642360"/>
    </source>
</evidence>
<dbReference type="EMBL" id="CAUOFW020001180">
    <property type="protein sequence ID" value="CAK9141832.1"/>
    <property type="molecule type" value="Genomic_DNA"/>
</dbReference>
<comment type="caution">
    <text evidence="2">The sequence shown here is derived from an EMBL/GenBank/DDBJ whole genome shotgun (WGS) entry which is preliminary data.</text>
</comment>
<dbReference type="AlphaFoldDB" id="A0ABC8RAN5"/>
<reference evidence="2 3" key="1">
    <citation type="submission" date="2024-02" db="EMBL/GenBank/DDBJ databases">
        <authorList>
            <person name="Vignale AGUSTIN F."/>
            <person name="Sosa J E."/>
            <person name="Modenutti C."/>
        </authorList>
    </citation>
    <scope>NUCLEOTIDE SEQUENCE [LARGE SCALE GENOMIC DNA]</scope>
</reference>
<dbReference type="Proteomes" id="UP001642360">
    <property type="component" value="Unassembled WGS sequence"/>
</dbReference>
<sequence>MEGGAASEKQNAAGESTTASYTYWVREVTQDAAPLPVPRKLTPQDLSSHSQSTNHLGSAWNRDSLFFR</sequence>
<organism evidence="2 3">
    <name type="scientific">Ilex paraguariensis</name>
    <name type="common">yerba mate</name>
    <dbReference type="NCBI Taxonomy" id="185542"/>
    <lineage>
        <taxon>Eukaryota</taxon>
        <taxon>Viridiplantae</taxon>
        <taxon>Streptophyta</taxon>
        <taxon>Embryophyta</taxon>
        <taxon>Tracheophyta</taxon>
        <taxon>Spermatophyta</taxon>
        <taxon>Magnoliopsida</taxon>
        <taxon>eudicotyledons</taxon>
        <taxon>Gunneridae</taxon>
        <taxon>Pentapetalae</taxon>
        <taxon>asterids</taxon>
        <taxon>campanulids</taxon>
        <taxon>Aquifoliales</taxon>
        <taxon>Aquifoliaceae</taxon>
        <taxon>Ilex</taxon>
    </lineage>
</organism>
<accession>A0ABC8RAN5</accession>
<evidence type="ECO:0000256" key="1">
    <source>
        <dbReference type="SAM" id="MobiDB-lite"/>
    </source>
</evidence>
<name>A0ABC8RAN5_9AQUA</name>
<feature type="compositionally biased region" description="Polar residues" evidence="1">
    <location>
        <begin position="44"/>
        <end position="56"/>
    </location>
</feature>
<evidence type="ECO:0000313" key="2">
    <source>
        <dbReference type="EMBL" id="CAK9141832.1"/>
    </source>
</evidence>
<gene>
    <name evidence="2" type="ORF">ILEXP_LOCUS9459</name>
</gene>
<feature type="region of interest" description="Disordered" evidence="1">
    <location>
        <begin position="32"/>
        <end position="68"/>
    </location>
</feature>
<protein>
    <submittedName>
        <fullName evidence="2">Uncharacterized protein</fullName>
    </submittedName>
</protein>